<dbReference type="EMBL" id="CP012670">
    <property type="protein sequence ID" value="AUX20591.1"/>
    <property type="molecule type" value="Genomic_DNA"/>
</dbReference>
<sequence>MRAGIPSVVALSLAALAGCASARSGPTPELLAARAAVVQAQESPLSPLAVAELRRAEQALAVAEREAREHPRSRSARDAAYVARRRAQCSLLSSLVRMNLGALARGRQAVEQLRARAAGSARGTAAPAPPGDEDLERAPADPTAR</sequence>
<gene>
    <name evidence="4" type="ORF">SOCEGT47_010630</name>
</gene>
<protein>
    <recommendedName>
        <fullName evidence="3">DUF4398 domain-containing protein</fullName>
    </recommendedName>
</protein>
<organism evidence="4 5">
    <name type="scientific">Sorangium cellulosum</name>
    <name type="common">Polyangium cellulosum</name>
    <dbReference type="NCBI Taxonomy" id="56"/>
    <lineage>
        <taxon>Bacteria</taxon>
        <taxon>Pseudomonadati</taxon>
        <taxon>Myxococcota</taxon>
        <taxon>Polyangia</taxon>
        <taxon>Polyangiales</taxon>
        <taxon>Polyangiaceae</taxon>
        <taxon>Sorangium</taxon>
    </lineage>
</organism>
<dbReference type="AlphaFoldDB" id="A0A4P2PVL4"/>
<evidence type="ECO:0000256" key="2">
    <source>
        <dbReference type="SAM" id="SignalP"/>
    </source>
</evidence>
<keyword evidence="2" id="KW-0732">Signal</keyword>
<evidence type="ECO:0000259" key="3">
    <source>
        <dbReference type="Pfam" id="PF14346"/>
    </source>
</evidence>
<dbReference type="PROSITE" id="PS51257">
    <property type="entry name" value="PROKAR_LIPOPROTEIN"/>
    <property type="match status" value="1"/>
</dbReference>
<dbReference type="Pfam" id="PF14346">
    <property type="entry name" value="DUF4398"/>
    <property type="match status" value="1"/>
</dbReference>
<dbReference type="InterPro" id="IPR025511">
    <property type="entry name" value="DUF4398"/>
</dbReference>
<dbReference type="RefSeq" id="WP_165373041.1">
    <property type="nucleotide sequence ID" value="NZ_CP012670.1"/>
</dbReference>
<feature type="chain" id="PRO_5020843294" description="DUF4398 domain-containing protein" evidence="2">
    <location>
        <begin position="23"/>
        <end position="145"/>
    </location>
</feature>
<dbReference type="Proteomes" id="UP000295781">
    <property type="component" value="Chromosome"/>
</dbReference>
<proteinExistence type="predicted"/>
<evidence type="ECO:0000256" key="1">
    <source>
        <dbReference type="SAM" id="MobiDB-lite"/>
    </source>
</evidence>
<accession>A0A4P2PVL4</accession>
<feature type="compositionally biased region" description="Basic and acidic residues" evidence="1">
    <location>
        <begin position="136"/>
        <end position="145"/>
    </location>
</feature>
<feature type="signal peptide" evidence="2">
    <location>
        <begin position="1"/>
        <end position="22"/>
    </location>
</feature>
<feature type="compositionally biased region" description="Low complexity" evidence="1">
    <location>
        <begin position="115"/>
        <end position="126"/>
    </location>
</feature>
<feature type="region of interest" description="Disordered" evidence="1">
    <location>
        <begin position="113"/>
        <end position="145"/>
    </location>
</feature>
<reference evidence="4 5" key="1">
    <citation type="submission" date="2015-09" db="EMBL/GenBank/DDBJ databases">
        <title>Sorangium comparison.</title>
        <authorList>
            <person name="Zaburannyi N."/>
            <person name="Bunk B."/>
            <person name="Overmann J."/>
            <person name="Mueller R."/>
        </authorList>
    </citation>
    <scope>NUCLEOTIDE SEQUENCE [LARGE SCALE GENOMIC DNA]</scope>
    <source>
        <strain evidence="4 5">So ceGT47</strain>
    </source>
</reference>
<name>A0A4P2PVL4_SORCE</name>
<evidence type="ECO:0000313" key="5">
    <source>
        <dbReference type="Proteomes" id="UP000295781"/>
    </source>
</evidence>
<evidence type="ECO:0000313" key="4">
    <source>
        <dbReference type="EMBL" id="AUX20591.1"/>
    </source>
</evidence>
<feature type="domain" description="DUF4398" evidence="3">
    <location>
        <begin position="28"/>
        <end position="88"/>
    </location>
</feature>